<dbReference type="CDD" id="cd09917">
    <property type="entry name" value="F-box_SF"/>
    <property type="match status" value="1"/>
</dbReference>
<evidence type="ECO:0000313" key="3">
    <source>
        <dbReference type="Proteomes" id="UP001303046"/>
    </source>
</evidence>
<dbReference type="EMBL" id="JAVFWL010000003">
    <property type="protein sequence ID" value="KAK6742150.1"/>
    <property type="molecule type" value="Genomic_DNA"/>
</dbReference>
<reference evidence="2 3" key="1">
    <citation type="submission" date="2023-08" db="EMBL/GenBank/DDBJ databases">
        <title>A Necator americanus chromosomal reference genome.</title>
        <authorList>
            <person name="Ilik V."/>
            <person name="Petrzelkova K.J."/>
            <person name="Pardy F."/>
            <person name="Fuh T."/>
            <person name="Niatou-Singa F.S."/>
            <person name="Gouil Q."/>
            <person name="Baker L."/>
            <person name="Ritchie M.E."/>
            <person name="Jex A.R."/>
            <person name="Gazzola D."/>
            <person name="Li H."/>
            <person name="Toshio Fujiwara R."/>
            <person name="Zhan B."/>
            <person name="Aroian R.V."/>
            <person name="Pafco B."/>
            <person name="Schwarz E.M."/>
        </authorList>
    </citation>
    <scope>NUCLEOTIDE SEQUENCE [LARGE SCALE GENOMIC DNA]</scope>
    <source>
        <strain evidence="2 3">Aroian</strain>
        <tissue evidence="2">Whole animal</tissue>
    </source>
</reference>
<dbReference type="InterPro" id="IPR036047">
    <property type="entry name" value="F-box-like_dom_sf"/>
</dbReference>
<evidence type="ECO:0000259" key="1">
    <source>
        <dbReference type="PROSITE" id="PS50105"/>
    </source>
</evidence>
<evidence type="ECO:0000313" key="2">
    <source>
        <dbReference type="EMBL" id="KAK6742150.1"/>
    </source>
</evidence>
<feature type="domain" description="SAM" evidence="1">
    <location>
        <begin position="20"/>
        <end position="68"/>
    </location>
</feature>
<gene>
    <name evidence="2" type="primary">Necator_chrIII.g10566</name>
    <name evidence="2" type="ORF">RB195_009801</name>
</gene>
<dbReference type="SUPFAM" id="SSF47769">
    <property type="entry name" value="SAM/Pointed domain"/>
    <property type="match status" value="1"/>
</dbReference>
<sequence length="392" mass="45848">MTSAQEVFHTTVSHRPICFWTASDVDDWLRRRRPKLALKYSLYFLRHNVTGRVLVDITDGDLEEIGISSYDESCGIHNLQLCKMGKKRYTKTAISGHWAQRFRRMRVYNPRATFEQAQMISKLFEESKKSSRNSSKQSQKADVVENRKVLTLVDLPDDVLLKIFKYVSTPTPNDPHLRRYLYGGLNKLAVKALYRLRPVCKRFCDIFYKYHTSLPKPSIGLRLQAAVNRDRTYGGAVVAYIYGDCGKRYFSKFVYISDVPAAIFPGQICTFLVIKSIVITDDLMDMLLTLDLSKVEELFWHDIRGSRVTNLVERMQALLRKMTSLCCAEFYATDDFFDPTTMFPNTDRYWTELGLEKLDEKTLKREEVRAKYRRLEKWAVLRAERSQRRRSQ</sequence>
<dbReference type="Gene3D" id="1.10.150.50">
    <property type="entry name" value="Transcription Factor, Ets-1"/>
    <property type="match status" value="1"/>
</dbReference>
<protein>
    <recommendedName>
        <fullName evidence="1">SAM domain-containing protein</fullName>
    </recommendedName>
</protein>
<dbReference type="PANTHER" id="PTHR20843">
    <property type="entry name" value="STERILE ALPHA MOTIF DOMAIN CONTAINING PROTEIN 10"/>
    <property type="match status" value="1"/>
</dbReference>
<accession>A0ABR1CVS3</accession>
<dbReference type="InterPro" id="IPR001660">
    <property type="entry name" value="SAM"/>
</dbReference>
<comment type="caution">
    <text evidence="2">The sequence shown here is derived from an EMBL/GenBank/DDBJ whole genome shotgun (WGS) entry which is preliminary data.</text>
</comment>
<dbReference type="SUPFAM" id="SSF81383">
    <property type="entry name" value="F-box domain"/>
    <property type="match status" value="1"/>
</dbReference>
<name>A0ABR1CVS3_NECAM</name>
<keyword evidence="3" id="KW-1185">Reference proteome</keyword>
<dbReference type="Pfam" id="PF12937">
    <property type="entry name" value="F-box-like"/>
    <property type="match status" value="1"/>
</dbReference>
<dbReference type="InterPro" id="IPR052268">
    <property type="entry name" value="SAM_domain-containing_protein"/>
</dbReference>
<proteinExistence type="predicted"/>
<dbReference type="PROSITE" id="PS50105">
    <property type="entry name" value="SAM_DOMAIN"/>
    <property type="match status" value="1"/>
</dbReference>
<dbReference type="PANTHER" id="PTHR20843:SF0">
    <property type="entry name" value="PROTEIN AVEUGLE"/>
    <property type="match status" value="1"/>
</dbReference>
<organism evidence="2 3">
    <name type="scientific">Necator americanus</name>
    <name type="common">Human hookworm</name>
    <dbReference type="NCBI Taxonomy" id="51031"/>
    <lineage>
        <taxon>Eukaryota</taxon>
        <taxon>Metazoa</taxon>
        <taxon>Ecdysozoa</taxon>
        <taxon>Nematoda</taxon>
        <taxon>Chromadorea</taxon>
        <taxon>Rhabditida</taxon>
        <taxon>Rhabditina</taxon>
        <taxon>Rhabditomorpha</taxon>
        <taxon>Strongyloidea</taxon>
        <taxon>Ancylostomatidae</taxon>
        <taxon>Bunostominae</taxon>
        <taxon>Necator</taxon>
    </lineage>
</organism>
<dbReference type="Pfam" id="PF07647">
    <property type="entry name" value="SAM_2"/>
    <property type="match status" value="1"/>
</dbReference>
<dbReference type="Proteomes" id="UP001303046">
    <property type="component" value="Unassembled WGS sequence"/>
</dbReference>
<dbReference type="InterPro" id="IPR001810">
    <property type="entry name" value="F-box_dom"/>
</dbReference>
<dbReference type="InterPro" id="IPR013761">
    <property type="entry name" value="SAM/pointed_sf"/>
</dbReference>